<protein>
    <submittedName>
        <fullName evidence="1">Uncharacterized protein</fullName>
    </submittedName>
</protein>
<name>A0A5C3NNR2_9APHY</name>
<sequence length="117" mass="13294">LGVAKREYPLITHSPEFDPGTQAKLVCAISGIFNFVRRCSHSGTRSRIASHTCRRVLRTVEGEEVEIDDDDEPLPPEVGELHQGYISQAEKDRADIRRDQIAMAMWEDYVEYIAYAV</sequence>
<accession>A0A5C3NNR2</accession>
<reference evidence="1 2" key="1">
    <citation type="journal article" date="2019" name="Nat. Ecol. Evol.">
        <title>Megaphylogeny resolves global patterns of mushroom evolution.</title>
        <authorList>
            <person name="Varga T."/>
            <person name="Krizsan K."/>
            <person name="Foldi C."/>
            <person name="Dima B."/>
            <person name="Sanchez-Garcia M."/>
            <person name="Sanchez-Ramirez S."/>
            <person name="Szollosi G.J."/>
            <person name="Szarkandi J.G."/>
            <person name="Papp V."/>
            <person name="Albert L."/>
            <person name="Andreopoulos W."/>
            <person name="Angelini C."/>
            <person name="Antonin V."/>
            <person name="Barry K.W."/>
            <person name="Bougher N.L."/>
            <person name="Buchanan P."/>
            <person name="Buyck B."/>
            <person name="Bense V."/>
            <person name="Catcheside P."/>
            <person name="Chovatia M."/>
            <person name="Cooper J."/>
            <person name="Damon W."/>
            <person name="Desjardin D."/>
            <person name="Finy P."/>
            <person name="Geml J."/>
            <person name="Haridas S."/>
            <person name="Hughes K."/>
            <person name="Justo A."/>
            <person name="Karasinski D."/>
            <person name="Kautmanova I."/>
            <person name="Kiss B."/>
            <person name="Kocsube S."/>
            <person name="Kotiranta H."/>
            <person name="LaButti K.M."/>
            <person name="Lechner B.E."/>
            <person name="Liimatainen K."/>
            <person name="Lipzen A."/>
            <person name="Lukacs Z."/>
            <person name="Mihaltcheva S."/>
            <person name="Morgado L.N."/>
            <person name="Niskanen T."/>
            <person name="Noordeloos M.E."/>
            <person name="Ohm R.A."/>
            <person name="Ortiz-Santana B."/>
            <person name="Ovrebo C."/>
            <person name="Racz N."/>
            <person name="Riley R."/>
            <person name="Savchenko A."/>
            <person name="Shiryaev A."/>
            <person name="Soop K."/>
            <person name="Spirin V."/>
            <person name="Szebenyi C."/>
            <person name="Tomsovsky M."/>
            <person name="Tulloss R.E."/>
            <person name="Uehling J."/>
            <person name="Grigoriev I.V."/>
            <person name="Vagvolgyi C."/>
            <person name="Papp T."/>
            <person name="Martin F.M."/>
            <person name="Miettinen O."/>
            <person name="Hibbett D.S."/>
            <person name="Nagy L.G."/>
        </authorList>
    </citation>
    <scope>NUCLEOTIDE SEQUENCE [LARGE SCALE GENOMIC DNA]</scope>
    <source>
        <strain evidence="1 2">HHB13444</strain>
    </source>
</reference>
<gene>
    <name evidence="1" type="ORF">K466DRAFT_507469</name>
</gene>
<dbReference type="InParanoid" id="A0A5C3NNR2"/>
<organism evidence="1 2">
    <name type="scientific">Polyporus arcularius HHB13444</name>
    <dbReference type="NCBI Taxonomy" id="1314778"/>
    <lineage>
        <taxon>Eukaryota</taxon>
        <taxon>Fungi</taxon>
        <taxon>Dikarya</taxon>
        <taxon>Basidiomycota</taxon>
        <taxon>Agaricomycotina</taxon>
        <taxon>Agaricomycetes</taxon>
        <taxon>Polyporales</taxon>
        <taxon>Polyporaceae</taxon>
        <taxon>Polyporus</taxon>
    </lineage>
</organism>
<evidence type="ECO:0000313" key="1">
    <source>
        <dbReference type="EMBL" id="TFK78309.1"/>
    </source>
</evidence>
<proteinExistence type="predicted"/>
<dbReference type="EMBL" id="ML212635">
    <property type="protein sequence ID" value="TFK78309.1"/>
    <property type="molecule type" value="Genomic_DNA"/>
</dbReference>
<feature type="non-terminal residue" evidence="1">
    <location>
        <position position="1"/>
    </location>
</feature>
<dbReference type="Proteomes" id="UP000308197">
    <property type="component" value="Unassembled WGS sequence"/>
</dbReference>
<keyword evidence="2" id="KW-1185">Reference proteome</keyword>
<dbReference type="AlphaFoldDB" id="A0A5C3NNR2"/>
<evidence type="ECO:0000313" key="2">
    <source>
        <dbReference type="Proteomes" id="UP000308197"/>
    </source>
</evidence>